<name>A0A8S5TPB7_9CAUD</name>
<organism evidence="1">
    <name type="scientific">Siphoviridae sp. ctPrm3</name>
    <dbReference type="NCBI Taxonomy" id="2827864"/>
    <lineage>
        <taxon>Viruses</taxon>
        <taxon>Duplodnaviria</taxon>
        <taxon>Heunggongvirae</taxon>
        <taxon>Uroviricota</taxon>
        <taxon>Caudoviricetes</taxon>
    </lineage>
</organism>
<reference evidence="1" key="1">
    <citation type="journal article" date="2021" name="Proc. Natl. Acad. Sci. U.S.A.">
        <title>A Catalog of Tens of Thousands of Viruses from Human Metagenomes Reveals Hidden Associations with Chronic Diseases.</title>
        <authorList>
            <person name="Tisza M.J."/>
            <person name="Buck C.B."/>
        </authorList>
    </citation>
    <scope>NUCLEOTIDE SEQUENCE</scope>
    <source>
        <strain evidence="1">CtPrm3</strain>
    </source>
</reference>
<evidence type="ECO:0000313" key="1">
    <source>
        <dbReference type="EMBL" id="DAF64989.1"/>
    </source>
</evidence>
<dbReference type="EMBL" id="BK032870">
    <property type="protein sequence ID" value="DAF64989.1"/>
    <property type="molecule type" value="Genomic_DNA"/>
</dbReference>
<proteinExistence type="predicted"/>
<accession>A0A8S5TPB7</accession>
<sequence>MFFGSLPNCCFQYYGSLPSCQQRFQYLIEIFGALP</sequence>
<protein>
    <submittedName>
        <fullName evidence="1">Uncharacterized protein</fullName>
    </submittedName>
</protein>